<organism evidence="7">
    <name type="scientific">Davidia involucrata</name>
    <name type="common">Dove tree</name>
    <dbReference type="NCBI Taxonomy" id="16924"/>
    <lineage>
        <taxon>Eukaryota</taxon>
        <taxon>Viridiplantae</taxon>
        <taxon>Streptophyta</taxon>
        <taxon>Embryophyta</taxon>
        <taxon>Tracheophyta</taxon>
        <taxon>Spermatophyta</taxon>
        <taxon>Magnoliopsida</taxon>
        <taxon>eudicotyledons</taxon>
        <taxon>Gunneridae</taxon>
        <taxon>Pentapetalae</taxon>
        <taxon>asterids</taxon>
        <taxon>Cornales</taxon>
        <taxon>Nyssaceae</taxon>
        <taxon>Davidia</taxon>
    </lineage>
</organism>
<proteinExistence type="predicted"/>
<keyword evidence="7" id="KW-0808">Transferase</keyword>
<protein>
    <submittedName>
        <fullName evidence="7">Putative blue copper protein</fullName>
        <ecNumber evidence="7">2.7.11.1</ecNumber>
    </submittedName>
</protein>
<dbReference type="PANTHER" id="PTHR33021:SF496">
    <property type="entry name" value="OS08G0482700 PROTEIN"/>
    <property type="match status" value="1"/>
</dbReference>
<name>A0A5B6YV75_DAVIN</name>
<feature type="compositionally biased region" description="Pro residues" evidence="3">
    <location>
        <begin position="255"/>
        <end position="299"/>
    </location>
</feature>
<keyword evidence="5" id="KW-0732">Signal</keyword>
<dbReference type="FunFam" id="2.60.40.420:FF:000034">
    <property type="entry name" value="Cupredoxin superfamily protein"/>
    <property type="match status" value="2"/>
</dbReference>
<dbReference type="AlphaFoldDB" id="A0A5B6YV75"/>
<dbReference type="GO" id="GO:0005886">
    <property type="term" value="C:plasma membrane"/>
    <property type="evidence" value="ECO:0007669"/>
    <property type="project" value="TreeGrafter"/>
</dbReference>
<dbReference type="Gene3D" id="2.60.40.420">
    <property type="entry name" value="Cupredoxins - blue copper proteins"/>
    <property type="match status" value="2"/>
</dbReference>
<evidence type="ECO:0000313" key="7">
    <source>
        <dbReference type="EMBL" id="MPA35226.1"/>
    </source>
</evidence>
<dbReference type="EMBL" id="GHES01004667">
    <property type="protein sequence ID" value="MPA35226.1"/>
    <property type="molecule type" value="Transcribed_RNA"/>
</dbReference>
<dbReference type="GO" id="GO:0004674">
    <property type="term" value="F:protein serine/threonine kinase activity"/>
    <property type="evidence" value="ECO:0007669"/>
    <property type="project" value="UniProtKB-EC"/>
</dbReference>
<dbReference type="Pfam" id="PF02298">
    <property type="entry name" value="Cu_bind_like"/>
    <property type="match status" value="2"/>
</dbReference>
<feature type="chain" id="PRO_5023138573" evidence="5">
    <location>
        <begin position="26"/>
        <end position="359"/>
    </location>
</feature>
<evidence type="ECO:0000256" key="4">
    <source>
        <dbReference type="SAM" id="Phobius"/>
    </source>
</evidence>
<dbReference type="GO" id="GO:0009055">
    <property type="term" value="F:electron transfer activity"/>
    <property type="evidence" value="ECO:0007669"/>
    <property type="project" value="InterPro"/>
</dbReference>
<dbReference type="SUPFAM" id="SSF49503">
    <property type="entry name" value="Cupredoxins"/>
    <property type="match status" value="2"/>
</dbReference>
<feature type="transmembrane region" description="Helical" evidence="4">
    <location>
        <begin position="338"/>
        <end position="358"/>
    </location>
</feature>
<feature type="domain" description="Phytocyanin" evidence="6">
    <location>
        <begin position="27"/>
        <end position="130"/>
    </location>
</feature>
<keyword evidence="4" id="KW-0812">Transmembrane</keyword>
<feature type="compositionally biased region" description="Low complexity" evidence="3">
    <location>
        <begin position="300"/>
        <end position="329"/>
    </location>
</feature>
<gene>
    <name evidence="7" type="ORF">Din_004667</name>
</gene>
<evidence type="ECO:0000259" key="6">
    <source>
        <dbReference type="PROSITE" id="PS51485"/>
    </source>
</evidence>
<evidence type="ECO:0000256" key="5">
    <source>
        <dbReference type="SAM" id="SignalP"/>
    </source>
</evidence>
<accession>A0A5B6YV75</accession>
<evidence type="ECO:0000256" key="3">
    <source>
        <dbReference type="SAM" id="MobiDB-lite"/>
    </source>
</evidence>
<evidence type="ECO:0000256" key="1">
    <source>
        <dbReference type="ARBA" id="ARBA00023157"/>
    </source>
</evidence>
<dbReference type="InterPro" id="IPR008972">
    <property type="entry name" value="Cupredoxin"/>
</dbReference>
<dbReference type="EC" id="2.7.11.1" evidence="7"/>
<dbReference type="CDD" id="cd13920">
    <property type="entry name" value="Stellacyanin"/>
    <property type="match status" value="2"/>
</dbReference>
<dbReference type="InterPro" id="IPR039391">
    <property type="entry name" value="Phytocyanin-like"/>
</dbReference>
<keyword evidence="1" id="KW-1015">Disulfide bond</keyword>
<sequence>MAARRLNMVVYMAMVVAALLQSSAAQTTHVVGDGLGWNVPPGGPIAYSTWASGQTFTVGDVLVFNYTTGVHDVAEVTKAAFDACNSTNPISITTNGPTNITLNSAGEHYYICTFARHCDLGQKLAINVSATSAPSSPPAPTPSRAPETHVVGDDLGWNVPPGGPIAYQTWAFNNEFLVGDTLVFNYTTGVHDVAEVTRAAFDSCNSTNPISIATNGPTSITLNSVGSHYYICTFARHCDLGQKLAINVSATSAPSPQPAATPSPSSPPTPTPASVPAPTPSPVSTPPSPTASPPSPTATPPTSTASPPSTTVTPPSTTTPSTPSPAGSLAPPPPNSSAPSFAIAAVPITLLSIVVALLY</sequence>
<keyword evidence="2" id="KW-0325">Glycoprotein</keyword>
<reference evidence="7" key="1">
    <citation type="submission" date="2019-08" db="EMBL/GenBank/DDBJ databases">
        <title>Reference gene set and small RNA set construction with multiple tissues from Davidia involucrata Baill.</title>
        <authorList>
            <person name="Yang H."/>
            <person name="Zhou C."/>
            <person name="Li G."/>
            <person name="Wang J."/>
            <person name="Gao P."/>
            <person name="Wang M."/>
            <person name="Wang R."/>
            <person name="Zhao Y."/>
        </authorList>
    </citation>
    <scope>NUCLEOTIDE SEQUENCE</scope>
    <source>
        <tissue evidence="7">Mixed with DoveR01_LX</tissue>
    </source>
</reference>
<dbReference type="PRINTS" id="PR01217">
    <property type="entry name" value="PRICHEXTENSN"/>
</dbReference>
<dbReference type="PROSITE" id="PS51485">
    <property type="entry name" value="PHYTOCYANIN"/>
    <property type="match status" value="2"/>
</dbReference>
<feature type="region of interest" description="Disordered" evidence="3">
    <location>
        <begin position="251"/>
        <end position="340"/>
    </location>
</feature>
<dbReference type="InterPro" id="IPR003245">
    <property type="entry name" value="Phytocyanin_dom"/>
</dbReference>
<feature type="domain" description="Phytocyanin" evidence="6">
    <location>
        <begin position="147"/>
        <end position="250"/>
    </location>
</feature>
<dbReference type="PANTHER" id="PTHR33021">
    <property type="entry name" value="BLUE COPPER PROTEIN"/>
    <property type="match status" value="1"/>
</dbReference>
<keyword evidence="4" id="KW-0472">Membrane</keyword>
<feature type="signal peptide" evidence="5">
    <location>
        <begin position="1"/>
        <end position="25"/>
    </location>
</feature>
<evidence type="ECO:0000256" key="2">
    <source>
        <dbReference type="ARBA" id="ARBA00023180"/>
    </source>
</evidence>
<keyword evidence="4" id="KW-1133">Transmembrane helix</keyword>